<dbReference type="SUPFAM" id="SSF48317">
    <property type="entry name" value="Acid phosphatase/Vanadium-dependent haloperoxidase"/>
    <property type="match status" value="1"/>
</dbReference>
<keyword evidence="1" id="KW-0812">Transmembrane</keyword>
<gene>
    <name evidence="3" type="ORF">P691DRAFT_409627</name>
</gene>
<evidence type="ECO:0000259" key="2">
    <source>
        <dbReference type="SMART" id="SM00014"/>
    </source>
</evidence>
<protein>
    <submittedName>
        <fullName evidence="3">PAP2-domain-containing protein</fullName>
    </submittedName>
</protein>
<evidence type="ECO:0000256" key="1">
    <source>
        <dbReference type="SAM" id="Phobius"/>
    </source>
</evidence>
<comment type="caution">
    <text evidence="3">The sequence shown here is derived from an EMBL/GenBank/DDBJ whole genome shotgun (WGS) entry which is preliminary data.</text>
</comment>
<accession>A0A9P6C499</accession>
<organism evidence="3 4">
    <name type="scientific">Macrolepiota fuliginosa MF-IS2</name>
    <dbReference type="NCBI Taxonomy" id="1400762"/>
    <lineage>
        <taxon>Eukaryota</taxon>
        <taxon>Fungi</taxon>
        <taxon>Dikarya</taxon>
        <taxon>Basidiomycota</taxon>
        <taxon>Agaricomycotina</taxon>
        <taxon>Agaricomycetes</taxon>
        <taxon>Agaricomycetidae</taxon>
        <taxon>Agaricales</taxon>
        <taxon>Agaricineae</taxon>
        <taxon>Agaricaceae</taxon>
        <taxon>Macrolepiota</taxon>
    </lineage>
</organism>
<reference evidence="3" key="1">
    <citation type="submission" date="2020-11" db="EMBL/GenBank/DDBJ databases">
        <authorList>
            <consortium name="DOE Joint Genome Institute"/>
            <person name="Ahrendt S."/>
            <person name="Riley R."/>
            <person name="Andreopoulos W."/>
            <person name="Labutti K."/>
            <person name="Pangilinan J."/>
            <person name="Ruiz-Duenas F.J."/>
            <person name="Barrasa J.M."/>
            <person name="Sanchez-Garcia M."/>
            <person name="Camarero S."/>
            <person name="Miyauchi S."/>
            <person name="Serrano A."/>
            <person name="Linde D."/>
            <person name="Babiker R."/>
            <person name="Drula E."/>
            <person name="Ayuso-Fernandez I."/>
            <person name="Pacheco R."/>
            <person name="Padilla G."/>
            <person name="Ferreira P."/>
            <person name="Barriuso J."/>
            <person name="Kellner H."/>
            <person name="Castanera R."/>
            <person name="Alfaro M."/>
            <person name="Ramirez L."/>
            <person name="Pisabarro A.G."/>
            <person name="Kuo A."/>
            <person name="Tritt A."/>
            <person name="Lipzen A."/>
            <person name="He G."/>
            <person name="Yan M."/>
            <person name="Ng V."/>
            <person name="Cullen D."/>
            <person name="Martin F."/>
            <person name="Rosso M.-N."/>
            <person name="Henrissat B."/>
            <person name="Hibbett D."/>
            <person name="Martinez A.T."/>
            <person name="Grigoriev I.V."/>
        </authorList>
    </citation>
    <scope>NUCLEOTIDE SEQUENCE</scope>
    <source>
        <strain evidence="3">MF-IS2</strain>
    </source>
</reference>
<dbReference type="PANTHER" id="PTHR14969">
    <property type="entry name" value="SPHINGOSINE-1-PHOSPHATE PHOSPHOHYDROLASE"/>
    <property type="match status" value="1"/>
</dbReference>
<dbReference type="Gene3D" id="1.20.144.10">
    <property type="entry name" value="Phosphatidic acid phosphatase type 2/haloperoxidase"/>
    <property type="match status" value="1"/>
</dbReference>
<name>A0A9P6C499_9AGAR</name>
<keyword evidence="4" id="KW-1185">Reference proteome</keyword>
<sequence>MGVDNHVSHNFTRLALSFLDKTNGIVTSLTATFLLYTRSSGVAYFVAGASTCSLTVKLIKRAIQQPRPPPMLAGRKTKASYGMPSTHSATITFFTAYILLACLYLPTHKTLPLNPFVTRLMPPLVTIPWAVAIIMSRVWLGYHTWAQVAAGSAYGGALAMVWFTLWTGSGLNEAGQEVERIVWTSFGW</sequence>
<evidence type="ECO:0000313" key="3">
    <source>
        <dbReference type="EMBL" id="KAF9451042.1"/>
    </source>
</evidence>
<dbReference type="OrthoDB" id="302705at2759"/>
<dbReference type="SMART" id="SM00014">
    <property type="entry name" value="acidPPc"/>
    <property type="match status" value="1"/>
</dbReference>
<dbReference type="EMBL" id="MU151092">
    <property type="protein sequence ID" value="KAF9451042.1"/>
    <property type="molecule type" value="Genomic_DNA"/>
</dbReference>
<dbReference type="Proteomes" id="UP000807342">
    <property type="component" value="Unassembled WGS sequence"/>
</dbReference>
<feature type="transmembrane region" description="Helical" evidence="1">
    <location>
        <begin position="80"/>
        <end position="100"/>
    </location>
</feature>
<feature type="domain" description="Phosphatidic acid phosphatase type 2/haloperoxidase" evidence="2">
    <location>
        <begin position="42"/>
        <end position="163"/>
    </location>
</feature>
<dbReference type="PANTHER" id="PTHR14969:SF13">
    <property type="entry name" value="AT30094P"/>
    <property type="match status" value="1"/>
</dbReference>
<proteinExistence type="predicted"/>
<keyword evidence="1" id="KW-0472">Membrane</keyword>
<dbReference type="InterPro" id="IPR000326">
    <property type="entry name" value="PAP2/HPO"/>
</dbReference>
<dbReference type="InterPro" id="IPR036938">
    <property type="entry name" value="PAP2/HPO_sf"/>
</dbReference>
<dbReference type="GO" id="GO:0042392">
    <property type="term" value="F:sphingosine-1-phosphate phosphatase activity"/>
    <property type="evidence" value="ECO:0007669"/>
    <property type="project" value="TreeGrafter"/>
</dbReference>
<feature type="transmembrane region" description="Helical" evidence="1">
    <location>
        <begin position="147"/>
        <end position="165"/>
    </location>
</feature>
<dbReference type="AlphaFoldDB" id="A0A9P6C499"/>
<evidence type="ECO:0000313" key="4">
    <source>
        <dbReference type="Proteomes" id="UP000807342"/>
    </source>
</evidence>
<dbReference type="Pfam" id="PF01569">
    <property type="entry name" value="PAP2"/>
    <property type="match status" value="1"/>
</dbReference>
<feature type="transmembrane region" description="Helical" evidence="1">
    <location>
        <begin position="120"/>
        <end position="140"/>
    </location>
</feature>
<keyword evidence="1" id="KW-1133">Transmembrane helix</keyword>